<evidence type="ECO:0000313" key="2">
    <source>
        <dbReference type="Proteomes" id="UP000660680"/>
    </source>
</evidence>
<proteinExistence type="predicted"/>
<reference evidence="1" key="1">
    <citation type="journal article" date="2014" name="Int. J. Syst. Evol. Microbiol.">
        <title>Complete genome sequence of Corynebacterium casei LMG S-19264T (=DSM 44701T), isolated from a smear-ripened cheese.</title>
        <authorList>
            <consortium name="US DOE Joint Genome Institute (JGI-PGF)"/>
            <person name="Walter F."/>
            <person name="Albersmeier A."/>
            <person name="Kalinowski J."/>
            <person name="Ruckert C."/>
        </authorList>
    </citation>
    <scope>NUCLEOTIDE SEQUENCE</scope>
    <source>
        <strain evidence="1">JCM 3276</strain>
    </source>
</reference>
<comment type="caution">
    <text evidence="1">The sequence shown here is derived from an EMBL/GenBank/DDBJ whole genome shotgun (WGS) entry which is preliminary data.</text>
</comment>
<gene>
    <name evidence="1" type="ORF">GCM10010171_17560</name>
</gene>
<sequence length="124" mass="13479">MAGKECDLVSKDLLSEVDIAVAGQRQDSVCLWDDAMTRRTLGLRLIADHDPHMEVQEPNAVTTDIAGFSARHIAEGRDRMCDVYVRTAPEQGFSVSYGVMDGAADDLCAGALKVAEHFARQIQG</sequence>
<organism evidence="1 2">
    <name type="scientific">Actinokineospora fastidiosa</name>
    <dbReference type="NCBI Taxonomy" id="1816"/>
    <lineage>
        <taxon>Bacteria</taxon>
        <taxon>Bacillati</taxon>
        <taxon>Actinomycetota</taxon>
        <taxon>Actinomycetes</taxon>
        <taxon>Pseudonocardiales</taxon>
        <taxon>Pseudonocardiaceae</taxon>
        <taxon>Actinokineospora</taxon>
    </lineage>
</organism>
<dbReference type="AlphaFoldDB" id="A0A918GBF6"/>
<dbReference type="Proteomes" id="UP000660680">
    <property type="component" value="Unassembled WGS sequence"/>
</dbReference>
<protein>
    <submittedName>
        <fullName evidence="1">Uncharacterized protein</fullName>
    </submittedName>
</protein>
<evidence type="ECO:0000313" key="1">
    <source>
        <dbReference type="EMBL" id="GGS24849.1"/>
    </source>
</evidence>
<accession>A0A918GBF6</accession>
<dbReference type="EMBL" id="BMRB01000001">
    <property type="protein sequence ID" value="GGS24849.1"/>
    <property type="molecule type" value="Genomic_DNA"/>
</dbReference>
<name>A0A918GBF6_9PSEU</name>
<reference evidence="1" key="2">
    <citation type="submission" date="2020-09" db="EMBL/GenBank/DDBJ databases">
        <authorList>
            <person name="Sun Q."/>
            <person name="Ohkuma M."/>
        </authorList>
    </citation>
    <scope>NUCLEOTIDE SEQUENCE</scope>
    <source>
        <strain evidence="1">JCM 3276</strain>
    </source>
</reference>
<keyword evidence="2" id="KW-1185">Reference proteome</keyword>